<reference evidence="1" key="1">
    <citation type="submission" date="2024-09" db="EMBL/GenBank/DDBJ databases">
        <title>Black Yeasts Isolated from many extreme environments.</title>
        <authorList>
            <person name="Coleine C."/>
            <person name="Stajich J.E."/>
            <person name="Selbmann L."/>
        </authorList>
    </citation>
    <scope>NUCLEOTIDE SEQUENCE</scope>
    <source>
        <strain evidence="1">CCFEE 5737</strain>
    </source>
</reference>
<comment type="caution">
    <text evidence="1">The sequence shown here is derived from an EMBL/GenBank/DDBJ whole genome shotgun (WGS) entry which is preliminary data.</text>
</comment>
<dbReference type="Proteomes" id="UP001186974">
    <property type="component" value="Unassembled WGS sequence"/>
</dbReference>
<name>A0ACC3DD54_9PEZI</name>
<evidence type="ECO:0000313" key="2">
    <source>
        <dbReference type="Proteomes" id="UP001186974"/>
    </source>
</evidence>
<protein>
    <submittedName>
        <fullName evidence="1">Uncharacterized protein</fullName>
    </submittedName>
</protein>
<organism evidence="1 2">
    <name type="scientific">Coniosporium uncinatum</name>
    <dbReference type="NCBI Taxonomy" id="93489"/>
    <lineage>
        <taxon>Eukaryota</taxon>
        <taxon>Fungi</taxon>
        <taxon>Dikarya</taxon>
        <taxon>Ascomycota</taxon>
        <taxon>Pezizomycotina</taxon>
        <taxon>Dothideomycetes</taxon>
        <taxon>Dothideomycetes incertae sedis</taxon>
        <taxon>Coniosporium</taxon>
    </lineage>
</organism>
<sequence length="115" mass="12687">MAAGTSQSDMAQATGVPTMSKTLSEPCYFLGKLPQELRDEVYKYTMGENIMSFKLARRANDESESTIETACLLIEFPLFPQTAMFRISQQIATEYASRVGSLGCDNEVVIAAEDE</sequence>
<dbReference type="EMBL" id="JAWDJW010006335">
    <property type="protein sequence ID" value="KAK3065472.1"/>
    <property type="molecule type" value="Genomic_DNA"/>
</dbReference>
<evidence type="ECO:0000313" key="1">
    <source>
        <dbReference type="EMBL" id="KAK3065472.1"/>
    </source>
</evidence>
<keyword evidence="2" id="KW-1185">Reference proteome</keyword>
<gene>
    <name evidence="1" type="ORF">LTS18_006183</name>
</gene>
<proteinExistence type="predicted"/>
<accession>A0ACC3DD54</accession>